<accession>A0ABD3APM3</accession>
<dbReference type="Proteomes" id="UP001630127">
    <property type="component" value="Unassembled WGS sequence"/>
</dbReference>
<sequence length="194" mass="22223">MDAKGKGKVFDLNEDIFFDEEDENVAEDKIKGTDTVEWEGKVMKITFQSEEEAYAFYNEYPNATGFSVRKYNRTLCNDGMVSVPFLRSHRKVTDADLAQAMSIRYQNIATYEAFCDKVWRYDKVGFITKDLYNKIDRERKNLLSAGDAEGAIAYLADNKQPNSVETDGDSAMRKPLRLSYLNIDCVHGTFIIML</sequence>
<gene>
    <name evidence="1" type="ORF">ACH5RR_006656</name>
</gene>
<reference evidence="1 2" key="1">
    <citation type="submission" date="2024-11" db="EMBL/GenBank/DDBJ databases">
        <title>A near-complete genome assembly of Cinchona calisaya.</title>
        <authorList>
            <person name="Lian D.C."/>
            <person name="Zhao X.W."/>
            <person name="Wei L."/>
        </authorList>
    </citation>
    <scope>NUCLEOTIDE SEQUENCE [LARGE SCALE GENOMIC DNA]</scope>
    <source>
        <tissue evidence="1">Nenye</tissue>
    </source>
</reference>
<evidence type="ECO:0000313" key="1">
    <source>
        <dbReference type="EMBL" id="KAL3533135.1"/>
    </source>
</evidence>
<evidence type="ECO:0008006" key="3">
    <source>
        <dbReference type="Google" id="ProtNLM"/>
    </source>
</evidence>
<dbReference type="EMBL" id="JBJUIK010000003">
    <property type="protein sequence ID" value="KAL3533135.1"/>
    <property type="molecule type" value="Genomic_DNA"/>
</dbReference>
<protein>
    <recommendedName>
        <fullName evidence="3">Protein FAR1-RELATED SEQUENCE</fullName>
    </recommendedName>
</protein>
<keyword evidence="2" id="KW-1185">Reference proteome</keyword>
<dbReference type="PANTHER" id="PTHR47718">
    <property type="entry name" value="OS01G0519700 PROTEIN"/>
    <property type="match status" value="1"/>
</dbReference>
<dbReference type="AlphaFoldDB" id="A0ABD3APM3"/>
<evidence type="ECO:0000313" key="2">
    <source>
        <dbReference type="Proteomes" id="UP001630127"/>
    </source>
</evidence>
<dbReference type="PANTHER" id="PTHR47718:SF15">
    <property type="entry name" value="PROTEIN FAR1-RELATED SEQUENCE 5-LIKE"/>
    <property type="match status" value="1"/>
</dbReference>
<organism evidence="1 2">
    <name type="scientific">Cinchona calisaya</name>
    <dbReference type="NCBI Taxonomy" id="153742"/>
    <lineage>
        <taxon>Eukaryota</taxon>
        <taxon>Viridiplantae</taxon>
        <taxon>Streptophyta</taxon>
        <taxon>Embryophyta</taxon>
        <taxon>Tracheophyta</taxon>
        <taxon>Spermatophyta</taxon>
        <taxon>Magnoliopsida</taxon>
        <taxon>eudicotyledons</taxon>
        <taxon>Gunneridae</taxon>
        <taxon>Pentapetalae</taxon>
        <taxon>asterids</taxon>
        <taxon>lamiids</taxon>
        <taxon>Gentianales</taxon>
        <taxon>Rubiaceae</taxon>
        <taxon>Cinchonoideae</taxon>
        <taxon>Cinchoneae</taxon>
        <taxon>Cinchona</taxon>
    </lineage>
</organism>
<name>A0ABD3APM3_9GENT</name>
<comment type="caution">
    <text evidence="1">The sequence shown here is derived from an EMBL/GenBank/DDBJ whole genome shotgun (WGS) entry which is preliminary data.</text>
</comment>
<proteinExistence type="predicted"/>